<dbReference type="PANTHER" id="PTHR33269:SF19">
    <property type="entry name" value="NADH-QUINONE OXIDOREDUCTASE SUBUNIT J"/>
    <property type="match status" value="1"/>
</dbReference>
<feature type="transmembrane region" description="Helical" evidence="1">
    <location>
        <begin position="32"/>
        <end position="49"/>
    </location>
</feature>
<accession>A0A6J4S977</accession>
<organism evidence="3">
    <name type="scientific">uncultured Solirubrobacterales bacterium</name>
    <dbReference type="NCBI Taxonomy" id="768556"/>
    <lineage>
        <taxon>Bacteria</taxon>
        <taxon>Bacillati</taxon>
        <taxon>Actinomycetota</taxon>
        <taxon>Thermoleophilia</taxon>
        <taxon>Solirubrobacterales</taxon>
        <taxon>environmental samples</taxon>
    </lineage>
</organism>
<keyword evidence="1" id="KW-0472">Membrane</keyword>
<feature type="transmembrane region" description="Helical" evidence="1">
    <location>
        <begin position="143"/>
        <end position="165"/>
    </location>
</feature>
<feature type="transmembrane region" description="Helical" evidence="1">
    <location>
        <begin position="91"/>
        <end position="111"/>
    </location>
</feature>
<reference evidence="3" key="1">
    <citation type="submission" date="2020-02" db="EMBL/GenBank/DDBJ databases">
        <authorList>
            <person name="Meier V. D."/>
        </authorList>
    </citation>
    <scope>NUCLEOTIDE SEQUENCE</scope>
    <source>
        <strain evidence="3">AVDCRST_MAG17</strain>
    </source>
</reference>
<dbReference type="GO" id="GO:0016491">
    <property type="term" value="F:oxidoreductase activity"/>
    <property type="evidence" value="ECO:0007669"/>
    <property type="project" value="UniProtKB-KW"/>
</dbReference>
<keyword evidence="3" id="KW-0830">Ubiquinone</keyword>
<gene>
    <name evidence="3" type="ORF">AVDCRST_MAG17-832</name>
</gene>
<proteinExistence type="inferred from homology"/>
<dbReference type="EMBL" id="CADCVV010000063">
    <property type="protein sequence ID" value="CAA9492108.1"/>
    <property type="molecule type" value="Genomic_DNA"/>
</dbReference>
<comment type="similarity">
    <text evidence="1">Belongs to the complex I subunit 6 family.</text>
</comment>
<dbReference type="AlphaFoldDB" id="A0A6J4S977"/>
<name>A0A6J4S977_9ACTN</name>
<evidence type="ECO:0000256" key="1">
    <source>
        <dbReference type="RuleBase" id="RU004429"/>
    </source>
</evidence>
<keyword evidence="1" id="KW-0520">NAD</keyword>
<dbReference type="GO" id="GO:0048038">
    <property type="term" value="F:quinone binding"/>
    <property type="evidence" value="ECO:0007669"/>
    <property type="project" value="UniProtKB-UniRule"/>
</dbReference>
<sequence length="219" mass="22153">MIFEQILFFVSAAGAIGGAVGVVLLRNPFFSVLALVGHLLALAVLFLLLRAEFVAAAQVVVYAGAVMVLYVFVVAYIGGIEEPLGPSAGPLRVLGPLFAGVLLIEIAIATIGSGLRAVSTSGPAVGDSFGSPEAIGALLLQKFLIAFEAASFLLLIAAVAAVVLAQRRRGLEEAGGETPLQIGRRPPTGPQAEDPAAAGSGGPAGRAIDERTPTVAQGS</sequence>
<comment type="catalytic activity">
    <reaction evidence="1">
        <text>a quinone + NADH + 5 H(+)(in) = a quinol + NAD(+) + 4 H(+)(out)</text>
        <dbReference type="Rhea" id="RHEA:57888"/>
        <dbReference type="ChEBI" id="CHEBI:15378"/>
        <dbReference type="ChEBI" id="CHEBI:24646"/>
        <dbReference type="ChEBI" id="CHEBI:57540"/>
        <dbReference type="ChEBI" id="CHEBI:57945"/>
        <dbReference type="ChEBI" id="CHEBI:132124"/>
    </reaction>
</comment>
<keyword evidence="1" id="KW-1003">Cell membrane</keyword>
<dbReference type="InterPro" id="IPR042106">
    <property type="entry name" value="Nuo/plastoQ_OxRdtase_6_NuoJ"/>
</dbReference>
<keyword evidence="3" id="KW-0560">Oxidoreductase</keyword>
<comment type="subcellular location">
    <subcellularLocation>
        <location evidence="1">Cell membrane</location>
        <topology evidence="1">Multi-pass membrane protein</topology>
    </subcellularLocation>
</comment>
<evidence type="ECO:0000256" key="2">
    <source>
        <dbReference type="SAM" id="MobiDB-lite"/>
    </source>
</evidence>
<dbReference type="PANTHER" id="PTHR33269">
    <property type="entry name" value="NADH-UBIQUINONE OXIDOREDUCTASE CHAIN 6"/>
    <property type="match status" value="1"/>
</dbReference>
<evidence type="ECO:0000313" key="3">
    <source>
        <dbReference type="EMBL" id="CAA9492108.1"/>
    </source>
</evidence>
<dbReference type="GO" id="GO:0005886">
    <property type="term" value="C:plasma membrane"/>
    <property type="evidence" value="ECO:0007669"/>
    <property type="project" value="UniProtKB-SubCell"/>
</dbReference>
<keyword evidence="1" id="KW-0812">Transmembrane</keyword>
<keyword evidence="1" id="KW-0874">Quinone</keyword>
<dbReference type="Pfam" id="PF00499">
    <property type="entry name" value="Oxidored_q3"/>
    <property type="match status" value="1"/>
</dbReference>
<keyword evidence="1" id="KW-1133">Transmembrane helix</keyword>
<feature type="region of interest" description="Disordered" evidence="2">
    <location>
        <begin position="174"/>
        <end position="219"/>
    </location>
</feature>
<dbReference type="Gene3D" id="1.20.120.1200">
    <property type="entry name" value="NADH-ubiquinone/plastoquinone oxidoreductase chain 6, subunit NuoJ"/>
    <property type="match status" value="1"/>
</dbReference>
<comment type="function">
    <text evidence="1">NDH-1 shuttles electrons from NADH, via FMN and iron-sulfur (Fe-S) centers, to quinones in the respiratory chain. Couples the redox reaction to proton translocation (for every two electrons transferred, four hydrogen ions are translocated across the cytoplasmic membrane), and thus conserves the redox energy in a proton gradient.</text>
</comment>
<feature type="transmembrane region" description="Helical" evidence="1">
    <location>
        <begin position="6"/>
        <end position="25"/>
    </location>
</feature>
<feature type="transmembrane region" description="Helical" evidence="1">
    <location>
        <begin position="55"/>
        <end position="79"/>
    </location>
</feature>
<protein>
    <recommendedName>
        <fullName evidence="1">NADH-quinone oxidoreductase subunit J</fullName>
        <ecNumber evidence="1">7.1.1.-</ecNumber>
    </recommendedName>
</protein>
<dbReference type="EC" id="7.1.1.-" evidence="1"/>
<dbReference type="InterPro" id="IPR001457">
    <property type="entry name" value="NADH_UbQ/plastoQ_OxRdtase_su6"/>
</dbReference>
<dbReference type="GO" id="GO:0008137">
    <property type="term" value="F:NADH dehydrogenase (ubiquinone) activity"/>
    <property type="evidence" value="ECO:0007669"/>
    <property type="project" value="UniProtKB-UniRule"/>
</dbReference>